<accession>A0A6L5X3C8</accession>
<feature type="domain" description="Pseudouridine synthase II N-terminal" evidence="6">
    <location>
        <begin position="24"/>
        <end position="175"/>
    </location>
</feature>
<feature type="active site" description="Nucleophile" evidence="5">
    <location>
        <position position="39"/>
    </location>
</feature>
<comment type="similarity">
    <text evidence="2 5">Belongs to the pseudouridine synthase TruB family. Type 1 subfamily.</text>
</comment>
<dbReference type="Pfam" id="PF01509">
    <property type="entry name" value="TruB_N"/>
    <property type="match status" value="1"/>
</dbReference>
<evidence type="ECO:0000256" key="1">
    <source>
        <dbReference type="ARBA" id="ARBA00000385"/>
    </source>
</evidence>
<gene>
    <name evidence="5 8" type="primary">truB</name>
    <name evidence="8" type="ORF">FYJ35_07245</name>
</gene>
<proteinExistence type="inferred from homology"/>
<dbReference type="PANTHER" id="PTHR13767">
    <property type="entry name" value="TRNA-PSEUDOURIDINE SYNTHASE"/>
    <property type="match status" value="1"/>
</dbReference>
<feature type="domain" description="tRNA pseudouridylate synthase B C-terminal" evidence="7">
    <location>
        <begin position="176"/>
        <end position="233"/>
    </location>
</feature>
<keyword evidence="4 5" id="KW-0413">Isomerase</keyword>
<dbReference type="SUPFAM" id="SSF55120">
    <property type="entry name" value="Pseudouridine synthase"/>
    <property type="match status" value="1"/>
</dbReference>
<reference evidence="8 9" key="1">
    <citation type="submission" date="2019-08" db="EMBL/GenBank/DDBJ databases">
        <title>In-depth cultivation of the pig gut microbiome towards novel bacterial diversity and tailored functional studies.</title>
        <authorList>
            <person name="Wylensek D."/>
            <person name="Hitch T.C.A."/>
            <person name="Clavel T."/>
        </authorList>
    </citation>
    <scope>NUCLEOTIDE SEQUENCE [LARGE SCALE GENOMIC DNA]</scope>
    <source>
        <strain evidence="8 9">Oil+RF-744-WCA-WT-11</strain>
    </source>
</reference>
<keyword evidence="3 5" id="KW-0819">tRNA processing</keyword>
<dbReference type="Gene3D" id="3.30.2350.10">
    <property type="entry name" value="Pseudouridine synthase"/>
    <property type="match status" value="1"/>
</dbReference>
<dbReference type="InterPro" id="IPR014780">
    <property type="entry name" value="tRNA_psdUridine_synth_TruB"/>
</dbReference>
<name>A0A6L5X3C8_9FIRM</name>
<organism evidence="8 9">
    <name type="scientific">Porcincola intestinalis</name>
    <dbReference type="NCBI Taxonomy" id="2606632"/>
    <lineage>
        <taxon>Bacteria</taxon>
        <taxon>Bacillati</taxon>
        <taxon>Bacillota</taxon>
        <taxon>Clostridia</taxon>
        <taxon>Lachnospirales</taxon>
        <taxon>Lachnospiraceae</taxon>
        <taxon>Porcincola</taxon>
    </lineage>
</organism>
<dbReference type="InterPro" id="IPR032819">
    <property type="entry name" value="TruB_C"/>
</dbReference>
<dbReference type="CDD" id="cd02573">
    <property type="entry name" value="PseudoU_synth_EcTruB"/>
    <property type="match status" value="1"/>
</dbReference>
<dbReference type="GO" id="GO:0031119">
    <property type="term" value="P:tRNA pseudouridine synthesis"/>
    <property type="evidence" value="ECO:0007669"/>
    <property type="project" value="UniProtKB-UniRule"/>
</dbReference>
<dbReference type="HAMAP" id="MF_01080">
    <property type="entry name" value="TruB_bact"/>
    <property type="match status" value="1"/>
</dbReference>
<evidence type="ECO:0000256" key="4">
    <source>
        <dbReference type="ARBA" id="ARBA00023235"/>
    </source>
</evidence>
<dbReference type="NCBIfam" id="TIGR00431">
    <property type="entry name" value="TruB"/>
    <property type="match status" value="1"/>
</dbReference>
<keyword evidence="9" id="KW-1185">Reference proteome</keyword>
<dbReference type="InterPro" id="IPR020103">
    <property type="entry name" value="PsdUridine_synth_cat_dom_sf"/>
</dbReference>
<comment type="caution">
    <text evidence="8">The sequence shown here is derived from an EMBL/GenBank/DDBJ whole genome shotgun (WGS) entry which is preliminary data.</text>
</comment>
<evidence type="ECO:0000259" key="6">
    <source>
        <dbReference type="Pfam" id="PF01509"/>
    </source>
</evidence>
<dbReference type="Proteomes" id="UP000481852">
    <property type="component" value="Unassembled WGS sequence"/>
</dbReference>
<dbReference type="EMBL" id="VULZ01000006">
    <property type="protein sequence ID" value="MSS14841.1"/>
    <property type="molecule type" value="Genomic_DNA"/>
</dbReference>
<dbReference type="RefSeq" id="WP_154525074.1">
    <property type="nucleotide sequence ID" value="NZ_VULZ01000006.1"/>
</dbReference>
<dbReference type="AlphaFoldDB" id="A0A6L5X3C8"/>
<dbReference type="GO" id="GO:0160148">
    <property type="term" value="F:tRNA pseudouridine(55) synthase activity"/>
    <property type="evidence" value="ECO:0007669"/>
    <property type="project" value="UniProtKB-EC"/>
</dbReference>
<dbReference type="Pfam" id="PF16198">
    <property type="entry name" value="TruB_C_2"/>
    <property type="match status" value="1"/>
</dbReference>
<dbReference type="PANTHER" id="PTHR13767:SF2">
    <property type="entry name" value="PSEUDOURIDYLATE SYNTHASE TRUB1"/>
    <property type="match status" value="1"/>
</dbReference>
<evidence type="ECO:0000256" key="5">
    <source>
        <dbReference type="HAMAP-Rule" id="MF_01080"/>
    </source>
</evidence>
<evidence type="ECO:0000313" key="9">
    <source>
        <dbReference type="Proteomes" id="UP000481852"/>
    </source>
</evidence>
<dbReference type="GO" id="GO:0003723">
    <property type="term" value="F:RNA binding"/>
    <property type="evidence" value="ECO:0007669"/>
    <property type="project" value="InterPro"/>
</dbReference>
<comment type="function">
    <text evidence="5">Responsible for synthesis of pseudouridine from uracil-55 in the psi GC loop of transfer RNAs.</text>
</comment>
<protein>
    <recommendedName>
        <fullName evidence="5">tRNA pseudouridine synthase B</fullName>
        <ecNumber evidence="5">5.4.99.25</ecNumber>
    </recommendedName>
    <alternativeName>
        <fullName evidence="5">tRNA pseudouridine(55) synthase</fullName>
        <shortName evidence="5">Psi55 synthase</shortName>
    </alternativeName>
    <alternativeName>
        <fullName evidence="5">tRNA pseudouridylate synthase</fullName>
    </alternativeName>
    <alternativeName>
        <fullName evidence="5">tRNA-uridine isomerase</fullName>
    </alternativeName>
</protein>
<dbReference type="InterPro" id="IPR002501">
    <property type="entry name" value="PsdUridine_synth_N"/>
</dbReference>
<dbReference type="GO" id="GO:1990481">
    <property type="term" value="P:mRNA pseudouridine synthesis"/>
    <property type="evidence" value="ECO:0007669"/>
    <property type="project" value="TreeGrafter"/>
</dbReference>
<comment type="catalytic activity">
    <reaction evidence="1 5">
        <text>uridine(55) in tRNA = pseudouridine(55) in tRNA</text>
        <dbReference type="Rhea" id="RHEA:42532"/>
        <dbReference type="Rhea" id="RHEA-COMP:10101"/>
        <dbReference type="Rhea" id="RHEA-COMP:10102"/>
        <dbReference type="ChEBI" id="CHEBI:65314"/>
        <dbReference type="ChEBI" id="CHEBI:65315"/>
        <dbReference type="EC" id="5.4.99.25"/>
    </reaction>
</comment>
<evidence type="ECO:0000259" key="7">
    <source>
        <dbReference type="Pfam" id="PF16198"/>
    </source>
</evidence>
<evidence type="ECO:0000256" key="2">
    <source>
        <dbReference type="ARBA" id="ARBA00005642"/>
    </source>
</evidence>
<sequence>MWNGLLNVYKEAGYTSNDVVARLRGILRQKKIGHTGTLDPAAVGVLPVLLGTACRLSEYLTDHDKTYRAVLRLGVTTDTQDMTGTVLNEAGQAQLKVLSEHEIAQAALFFQGGYDQVPPMYSAKQIGGKRLYDLAREGKVVERKPVHVEIPKIEIEEISLPLVTLKIDCSKGTYIRTLCADIGERLGVGGAMEHLERLRVGGFFIGDSLSLGRIEALSKSGELAPYVIPCEEMFLDCLRVRTIPEADRKLLNGNELTMRELGLPPRGGGDMIRVCDSAGTFYALYRQTPSAGTYRPYRMLRPPEE</sequence>
<evidence type="ECO:0000256" key="3">
    <source>
        <dbReference type="ARBA" id="ARBA00022694"/>
    </source>
</evidence>
<evidence type="ECO:0000313" key="8">
    <source>
        <dbReference type="EMBL" id="MSS14841.1"/>
    </source>
</evidence>
<dbReference type="EC" id="5.4.99.25" evidence="5"/>